<dbReference type="Proteomes" id="UP000299102">
    <property type="component" value="Unassembled WGS sequence"/>
</dbReference>
<accession>A0A4C1YIA0</accession>
<proteinExistence type="predicted"/>
<gene>
    <name evidence="1" type="ORF">EVAR_51553_1</name>
</gene>
<reference evidence="1 2" key="1">
    <citation type="journal article" date="2019" name="Commun. Biol.">
        <title>The bagworm genome reveals a unique fibroin gene that provides high tensile strength.</title>
        <authorList>
            <person name="Kono N."/>
            <person name="Nakamura H."/>
            <person name="Ohtoshi R."/>
            <person name="Tomita M."/>
            <person name="Numata K."/>
            <person name="Arakawa K."/>
        </authorList>
    </citation>
    <scope>NUCLEOTIDE SEQUENCE [LARGE SCALE GENOMIC DNA]</scope>
</reference>
<protein>
    <submittedName>
        <fullName evidence="1">Uncharacterized protein</fullName>
    </submittedName>
</protein>
<evidence type="ECO:0000313" key="2">
    <source>
        <dbReference type="Proteomes" id="UP000299102"/>
    </source>
</evidence>
<name>A0A4C1YIA0_EUMVA</name>
<evidence type="ECO:0000313" key="1">
    <source>
        <dbReference type="EMBL" id="GBP74369.1"/>
    </source>
</evidence>
<dbReference type="AlphaFoldDB" id="A0A4C1YIA0"/>
<dbReference type="EMBL" id="BGZK01001205">
    <property type="protein sequence ID" value="GBP74369.1"/>
    <property type="molecule type" value="Genomic_DNA"/>
</dbReference>
<sequence length="101" mass="11602">MYDENNYDDFAVLSCLSLLDFKITPRNEKLTLRARKGHARNDRHARTRPWGARVDYPRAVRQTTPVFVQPLPHIHFIFAPAAVDVLPLPPLPTRSLRSAEV</sequence>
<organism evidence="1 2">
    <name type="scientific">Eumeta variegata</name>
    <name type="common">Bagworm moth</name>
    <name type="synonym">Eumeta japonica</name>
    <dbReference type="NCBI Taxonomy" id="151549"/>
    <lineage>
        <taxon>Eukaryota</taxon>
        <taxon>Metazoa</taxon>
        <taxon>Ecdysozoa</taxon>
        <taxon>Arthropoda</taxon>
        <taxon>Hexapoda</taxon>
        <taxon>Insecta</taxon>
        <taxon>Pterygota</taxon>
        <taxon>Neoptera</taxon>
        <taxon>Endopterygota</taxon>
        <taxon>Lepidoptera</taxon>
        <taxon>Glossata</taxon>
        <taxon>Ditrysia</taxon>
        <taxon>Tineoidea</taxon>
        <taxon>Psychidae</taxon>
        <taxon>Oiketicinae</taxon>
        <taxon>Eumeta</taxon>
    </lineage>
</organism>
<comment type="caution">
    <text evidence="1">The sequence shown here is derived from an EMBL/GenBank/DDBJ whole genome shotgun (WGS) entry which is preliminary data.</text>
</comment>
<keyword evidence="2" id="KW-1185">Reference proteome</keyword>